<keyword evidence="7" id="KW-1185">Reference proteome</keyword>
<accession>A0A2K6F7L3</accession>
<dbReference type="STRING" id="379532.ENSPCOP00000009987"/>
<dbReference type="PRINTS" id="PR00135">
    <property type="entry name" value="LYZLACT"/>
</dbReference>
<feature type="domain" description="Glycosyl hydrolases family 22 (GH22)" evidence="5">
    <location>
        <begin position="94"/>
        <end position="112"/>
    </location>
</feature>
<evidence type="ECO:0000256" key="4">
    <source>
        <dbReference type="SAM" id="SignalP"/>
    </source>
</evidence>
<dbReference type="GO" id="GO:0001669">
    <property type="term" value="C:acrosomal vesicle"/>
    <property type="evidence" value="ECO:0007669"/>
    <property type="project" value="TreeGrafter"/>
</dbReference>
<reference evidence="6" key="2">
    <citation type="submission" date="2025-09" db="UniProtKB">
        <authorList>
            <consortium name="Ensembl"/>
        </authorList>
    </citation>
    <scope>IDENTIFICATION</scope>
</reference>
<dbReference type="InterPro" id="IPR001916">
    <property type="entry name" value="Glyco_hydro_22"/>
</dbReference>
<dbReference type="PANTHER" id="PTHR11407">
    <property type="entry name" value="LYSOZYME C"/>
    <property type="match status" value="1"/>
</dbReference>
<evidence type="ECO:0000256" key="1">
    <source>
        <dbReference type="ARBA" id="ARBA00010859"/>
    </source>
</evidence>
<keyword evidence="4" id="KW-0732">Signal</keyword>
<dbReference type="InterPro" id="IPR023346">
    <property type="entry name" value="Lysozyme-like_dom_sf"/>
</dbReference>
<protein>
    <submittedName>
        <fullName evidence="6">Lysozyme like 6</fullName>
    </submittedName>
</protein>
<dbReference type="AlphaFoldDB" id="A0A2K6F7L3"/>
<dbReference type="GO" id="GO:0003796">
    <property type="term" value="F:lysozyme activity"/>
    <property type="evidence" value="ECO:0007669"/>
    <property type="project" value="InterPro"/>
</dbReference>
<dbReference type="OMA" id="EWRLHCA"/>
<evidence type="ECO:0000259" key="5">
    <source>
        <dbReference type="PROSITE" id="PS00128"/>
    </source>
</evidence>
<dbReference type="PRINTS" id="PR00137">
    <property type="entry name" value="LYSOZYME"/>
</dbReference>
<dbReference type="SMART" id="SM00263">
    <property type="entry name" value="LYZ1"/>
    <property type="match status" value="1"/>
</dbReference>
<evidence type="ECO:0000256" key="3">
    <source>
        <dbReference type="RuleBase" id="RU004440"/>
    </source>
</evidence>
<dbReference type="GO" id="GO:0007342">
    <property type="term" value="P:fusion of sperm to egg plasma membrane involved in single fertilization"/>
    <property type="evidence" value="ECO:0007669"/>
    <property type="project" value="Ensembl"/>
</dbReference>
<gene>
    <name evidence="6" type="primary">LYZL6</name>
</gene>
<keyword evidence="2" id="KW-1015">Disulfide bond</keyword>
<dbReference type="PROSITE" id="PS00128">
    <property type="entry name" value="GLYCOSYL_HYDROL_F22_1"/>
    <property type="match status" value="1"/>
</dbReference>
<dbReference type="Ensembl" id="ENSPCOT00000020561.1">
    <property type="protein sequence ID" value="ENSPCOP00000009987.1"/>
    <property type="gene ID" value="ENSPCOG00000016405.1"/>
</dbReference>
<feature type="signal peptide" evidence="4">
    <location>
        <begin position="1"/>
        <end position="19"/>
    </location>
</feature>
<sequence length="148" mass="16857">TMRELLIPLVSCLLVVNQASIIHRCDLAKVLHQEDVDGFEGYSLSDWLCLAFIESNFNISKVNENADGSSDYGLFQINSHYWCNDYKSHSENLCHVDCEDLLNPNLLSGIKCAKMIVSRSGGMNKWVEWRLHCSGRPLSYWMTGCHLE</sequence>
<dbReference type="GO" id="GO:0042742">
    <property type="term" value="P:defense response to bacterium"/>
    <property type="evidence" value="ECO:0007669"/>
    <property type="project" value="Ensembl"/>
</dbReference>
<comment type="similarity">
    <text evidence="1 3">Belongs to the glycosyl hydrolase 22 family.</text>
</comment>
<dbReference type="FunFam" id="1.10.530.10:FF:000001">
    <property type="entry name" value="Lysozyme C"/>
    <property type="match status" value="1"/>
</dbReference>
<dbReference type="Pfam" id="PF00062">
    <property type="entry name" value="Lys"/>
    <property type="match status" value="1"/>
</dbReference>
<dbReference type="GO" id="GO:0097524">
    <property type="term" value="C:sperm plasma membrane"/>
    <property type="evidence" value="ECO:0007669"/>
    <property type="project" value="Ensembl"/>
</dbReference>
<evidence type="ECO:0000256" key="2">
    <source>
        <dbReference type="ARBA" id="ARBA00023157"/>
    </source>
</evidence>
<dbReference type="PANTHER" id="PTHR11407:SF9">
    <property type="entry name" value="LYSOZYME-LIKE PROTEIN 6"/>
    <property type="match status" value="1"/>
</dbReference>
<evidence type="ECO:0000313" key="6">
    <source>
        <dbReference type="Ensembl" id="ENSPCOP00000009987.1"/>
    </source>
</evidence>
<dbReference type="Proteomes" id="UP000233160">
    <property type="component" value="Unassembled WGS sequence"/>
</dbReference>
<dbReference type="InterPro" id="IPR000974">
    <property type="entry name" value="Glyco_hydro_22_lys"/>
</dbReference>
<reference evidence="6" key="1">
    <citation type="submission" date="2025-08" db="UniProtKB">
        <authorList>
            <consortium name="Ensembl"/>
        </authorList>
    </citation>
    <scope>IDENTIFICATION</scope>
</reference>
<dbReference type="Gene3D" id="1.10.530.10">
    <property type="match status" value="1"/>
</dbReference>
<dbReference type="GeneTree" id="ENSGT00940000161690"/>
<evidence type="ECO:0000313" key="7">
    <source>
        <dbReference type="Proteomes" id="UP000233160"/>
    </source>
</evidence>
<name>A0A2K6F7L3_PROCO</name>
<dbReference type="SUPFAM" id="SSF53955">
    <property type="entry name" value="Lysozyme-like"/>
    <property type="match status" value="1"/>
</dbReference>
<dbReference type="GO" id="GO:0036126">
    <property type="term" value="C:sperm flagellum"/>
    <property type="evidence" value="ECO:0007669"/>
    <property type="project" value="TreeGrafter"/>
</dbReference>
<proteinExistence type="inferred from homology"/>
<organism evidence="6 7">
    <name type="scientific">Propithecus coquereli</name>
    <name type="common">Coquerel's sifaka</name>
    <name type="synonym">Propithecus verreauxi coquereli</name>
    <dbReference type="NCBI Taxonomy" id="379532"/>
    <lineage>
        <taxon>Eukaryota</taxon>
        <taxon>Metazoa</taxon>
        <taxon>Chordata</taxon>
        <taxon>Craniata</taxon>
        <taxon>Vertebrata</taxon>
        <taxon>Euteleostomi</taxon>
        <taxon>Mammalia</taxon>
        <taxon>Eutheria</taxon>
        <taxon>Euarchontoglires</taxon>
        <taxon>Primates</taxon>
        <taxon>Strepsirrhini</taxon>
        <taxon>Lemuriformes</taxon>
        <taxon>Indriidae</taxon>
        <taxon>Propithecus</taxon>
    </lineage>
</organism>
<dbReference type="PROSITE" id="PS51348">
    <property type="entry name" value="GLYCOSYL_HYDROL_F22_2"/>
    <property type="match status" value="1"/>
</dbReference>
<feature type="chain" id="PRO_5014371673" evidence="4">
    <location>
        <begin position="20"/>
        <end position="148"/>
    </location>
</feature>
<dbReference type="InterPro" id="IPR019799">
    <property type="entry name" value="Glyco_hydro_22_CS"/>
</dbReference>
<dbReference type="CDD" id="cd16897">
    <property type="entry name" value="LYZ_C"/>
    <property type="match status" value="1"/>
</dbReference>